<dbReference type="EC" id="2.7.1.180" evidence="1 10"/>
<evidence type="ECO:0000313" key="15">
    <source>
        <dbReference type="Proteomes" id="UP000824201"/>
    </source>
</evidence>
<keyword evidence="6 10" id="KW-0274">FAD</keyword>
<feature type="binding site" evidence="11">
    <location>
        <position position="288"/>
    </location>
    <ligand>
        <name>Mg(2+)</name>
        <dbReference type="ChEBI" id="CHEBI:18420"/>
    </ligand>
</feature>
<keyword evidence="7 10" id="KW-0460">Magnesium</keyword>
<dbReference type="Pfam" id="PF02424">
    <property type="entry name" value="ApbE"/>
    <property type="match status" value="1"/>
</dbReference>
<evidence type="ECO:0000256" key="10">
    <source>
        <dbReference type="PIRNR" id="PIRNR006268"/>
    </source>
</evidence>
<keyword evidence="13" id="KW-0175">Coiled coil</keyword>
<dbReference type="InterPro" id="IPR003374">
    <property type="entry name" value="ApbE-like_sf"/>
</dbReference>
<keyword evidence="12" id="KW-1003">Cell membrane</keyword>
<feature type="binding site" evidence="11">
    <location>
        <position position="169"/>
    </location>
    <ligand>
        <name>Mg(2+)</name>
        <dbReference type="ChEBI" id="CHEBI:18420"/>
    </ligand>
</feature>
<protein>
    <recommendedName>
        <fullName evidence="2 10">FAD:protein FMN transferase</fullName>
        <ecNumber evidence="1 10">2.7.1.180</ecNumber>
    </recommendedName>
    <alternativeName>
        <fullName evidence="8 10">Flavin transferase</fullName>
    </alternativeName>
</protein>
<dbReference type="AlphaFoldDB" id="A0A9D1JD60"/>
<reference evidence="14" key="2">
    <citation type="journal article" date="2021" name="PeerJ">
        <title>Extensive microbial diversity within the chicken gut microbiome revealed by metagenomics and culture.</title>
        <authorList>
            <person name="Gilroy R."/>
            <person name="Ravi A."/>
            <person name="Getino M."/>
            <person name="Pursley I."/>
            <person name="Horton D.L."/>
            <person name="Alikhan N.F."/>
            <person name="Baker D."/>
            <person name="Gharbi K."/>
            <person name="Hall N."/>
            <person name="Watson M."/>
            <person name="Adriaenssens E.M."/>
            <person name="Foster-Nyarko E."/>
            <person name="Jarju S."/>
            <person name="Secka A."/>
            <person name="Antonio M."/>
            <person name="Oren A."/>
            <person name="Chaudhuri R.R."/>
            <person name="La Ragione R."/>
            <person name="Hildebrand F."/>
            <person name="Pallen M.J."/>
        </authorList>
    </citation>
    <scope>NUCLEOTIDE SEQUENCE</scope>
    <source>
        <strain evidence="14">ChiW13-3771</strain>
    </source>
</reference>
<feature type="binding site" evidence="11">
    <location>
        <position position="284"/>
    </location>
    <ligand>
        <name>Mg(2+)</name>
        <dbReference type="ChEBI" id="CHEBI:18420"/>
    </ligand>
</feature>
<evidence type="ECO:0000256" key="2">
    <source>
        <dbReference type="ARBA" id="ARBA00016337"/>
    </source>
</evidence>
<name>A0A9D1JD60_9FIRM</name>
<dbReference type="PANTHER" id="PTHR30040:SF2">
    <property type="entry name" value="FAD:PROTEIN FMN TRANSFERASE"/>
    <property type="match status" value="1"/>
</dbReference>
<proteinExistence type="inferred from homology"/>
<comment type="subcellular location">
    <subcellularLocation>
        <location evidence="12">Cell inner membrane</location>
        <topology evidence="12">Lipid-anchor</topology>
        <orientation evidence="12">Periplasmic side</orientation>
    </subcellularLocation>
</comment>
<comment type="similarity">
    <text evidence="10 12">Belongs to the ApbE family.</text>
</comment>
<dbReference type="PIRSF" id="PIRSF006268">
    <property type="entry name" value="ApbE"/>
    <property type="match status" value="1"/>
</dbReference>
<sequence length="342" mass="38081">MEKNHMRYLGFLLGISAVLFVMAGCGISREYQEKQFLAMDTLISVALSGTEEDVQQIQTIINELENKVSTTNQSSELYQINHRTTDTVMVSDTVAQLLQEELEISETTNGALNPALYPISLAWGFTTENKRVPSEQELAELLPKTDWRQIQLSGNQLTLMNGMELDFGATAKGFASDLCAAYLKEQDVESALLDFGGNVYTIGDNKEGKKWRIGIRDPWDETAQNFAGVLEDTNEAVVTSGNYERYFEQDGIRYHHIMDGTTGMPAQSGLVSVTVISESGVKADGLSTALFVMGLEQGIEYWRQHGGFEVIFITENGEQYYTEGLIGRYEPSSEKKAEVIDR</sequence>
<evidence type="ECO:0000256" key="4">
    <source>
        <dbReference type="ARBA" id="ARBA00022679"/>
    </source>
</evidence>
<evidence type="ECO:0000256" key="12">
    <source>
        <dbReference type="RuleBase" id="RU363002"/>
    </source>
</evidence>
<keyword evidence="3 10" id="KW-0285">Flavoprotein</keyword>
<dbReference type="GO" id="GO:0005886">
    <property type="term" value="C:plasma membrane"/>
    <property type="evidence" value="ECO:0007669"/>
    <property type="project" value="UniProtKB-SubCell"/>
</dbReference>
<comment type="cofactor">
    <cofactor evidence="11">
        <name>Mg(2+)</name>
        <dbReference type="ChEBI" id="CHEBI:18420"/>
    </cofactor>
    <cofactor evidence="11">
        <name>Mn(2+)</name>
        <dbReference type="ChEBI" id="CHEBI:29035"/>
    </cofactor>
    <text evidence="11">Magnesium. Can also use manganese.</text>
</comment>
<evidence type="ECO:0000313" key="14">
    <source>
        <dbReference type="EMBL" id="HIR88727.1"/>
    </source>
</evidence>
<comment type="catalytic activity">
    <reaction evidence="9 10 12">
        <text>L-threonyl-[protein] + FAD = FMN-L-threonyl-[protein] + AMP + H(+)</text>
        <dbReference type="Rhea" id="RHEA:36847"/>
        <dbReference type="Rhea" id="RHEA-COMP:11060"/>
        <dbReference type="Rhea" id="RHEA-COMP:11061"/>
        <dbReference type="ChEBI" id="CHEBI:15378"/>
        <dbReference type="ChEBI" id="CHEBI:30013"/>
        <dbReference type="ChEBI" id="CHEBI:57692"/>
        <dbReference type="ChEBI" id="CHEBI:74257"/>
        <dbReference type="ChEBI" id="CHEBI:456215"/>
        <dbReference type="EC" id="2.7.1.180"/>
    </reaction>
</comment>
<dbReference type="PROSITE" id="PS51257">
    <property type="entry name" value="PROKAR_LIPOPROTEIN"/>
    <property type="match status" value="1"/>
</dbReference>
<keyword evidence="4 10" id="KW-0808">Transferase</keyword>
<dbReference type="Proteomes" id="UP000824201">
    <property type="component" value="Unassembled WGS sequence"/>
</dbReference>
<keyword evidence="5 10" id="KW-0479">Metal-binding</keyword>
<evidence type="ECO:0000256" key="6">
    <source>
        <dbReference type="ARBA" id="ARBA00022827"/>
    </source>
</evidence>
<comment type="function">
    <text evidence="12">Flavin transferase that catalyzes the transfer of the FMN moiety of FAD and its covalent binding to the hydroxyl group of a threonine residue in a target flavoprotein.</text>
</comment>
<organism evidence="14 15">
    <name type="scientific">Candidatus Fimimorpha faecalis</name>
    <dbReference type="NCBI Taxonomy" id="2840824"/>
    <lineage>
        <taxon>Bacteria</taxon>
        <taxon>Bacillati</taxon>
        <taxon>Bacillota</taxon>
        <taxon>Clostridia</taxon>
        <taxon>Eubacteriales</taxon>
        <taxon>Candidatus Fimimorpha</taxon>
    </lineage>
</organism>
<evidence type="ECO:0000256" key="1">
    <source>
        <dbReference type="ARBA" id="ARBA00011955"/>
    </source>
</evidence>
<evidence type="ECO:0000256" key="5">
    <source>
        <dbReference type="ARBA" id="ARBA00022723"/>
    </source>
</evidence>
<evidence type="ECO:0000256" key="7">
    <source>
        <dbReference type="ARBA" id="ARBA00022842"/>
    </source>
</evidence>
<feature type="coiled-coil region" evidence="13">
    <location>
        <begin position="47"/>
        <end position="74"/>
    </location>
</feature>
<gene>
    <name evidence="14" type="ORF">IAC96_07235</name>
</gene>
<dbReference type="SUPFAM" id="SSF143631">
    <property type="entry name" value="ApbE-like"/>
    <property type="match status" value="1"/>
</dbReference>
<evidence type="ECO:0000256" key="8">
    <source>
        <dbReference type="ARBA" id="ARBA00031306"/>
    </source>
</evidence>
<dbReference type="PANTHER" id="PTHR30040">
    <property type="entry name" value="THIAMINE BIOSYNTHESIS LIPOPROTEIN APBE"/>
    <property type="match status" value="1"/>
</dbReference>
<evidence type="ECO:0000256" key="11">
    <source>
        <dbReference type="PIRSR" id="PIRSR006268-2"/>
    </source>
</evidence>
<comment type="caution">
    <text evidence="14">The sequence shown here is derived from an EMBL/GenBank/DDBJ whole genome shotgun (WGS) entry which is preliminary data.</text>
</comment>
<dbReference type="EMBL" id="DVHN01000085">
    <property type="protein sequence ID" value="HIR88727.1"/>
    <property type="molecule type" value="Genomic_DNA"/>
</dbReference>
<accession>A0A9D1JD60</accession>
<dbReference type="InterPro" id="IPR024932">
    <property type="entry name" value="ApbE"/>
</dbReference>
<dbReference type="GO" id="GO:0046872">
    <property type="term" value="F:metal ion binding"/>
    <property type="evidence" value="ECO:0007669"/>
    <property type="project" value="UniProtKB-UniRule"/>
</dbReference>
<reference evidence="14" key="1">
    <citation type="submission" date="2020-10" db="EMBL/GenBank/DDBJ databases">
        <authorList>
            <person name="Gilroy R."/>
        </authorList>
    </citation>
    <scope>NUCLEOTIDE SEQUENCE</scope>
    <source>
        <strain evidence="14">ChiW13-3771</strain>
    </source>
</reference>
<evidence type="ECO:0000256" key="13">
    <source>
        <dbReference type="SAM" id="Coils"/>
    </source>
</evidence>
<keyword evidence="12" id="KW-0997">Cell inner membrane</keyword>
<dbReference type="GO" id="GO:0016740">
    <property type="term" value="F:transferase activity"/>
    <property type="evidence" value="ECO:0007669"/>
    <property type="project" value="UniProtKB-UniRule"/>
</dbReference>
<keyword evidence="12" id="KW-0449">Lipoprotein</keyword>
<evidence type="ECO:0000256" key="3">
    <source>
        <dbReference type="ARBA" id="ARBA00022630"/>
    </source>
</evidence>
<dbReference type="Gene3D" id="3.10.520.10">
    <property type="entry name" value="ApbE-like domains"/>
    <property type="match status" value="1"/>
</dbReference>
<evidence type="ECO:0000256" key="9">
    <source>
        <dbReference type="ARBA" id="ARBA00048540"/>
    </source>
</evidence>
<keyword evidence="12" id="KW-0472">Membrane</keyword>